<dbReference type="Proteomes" id="UP000464751">
    <property type="component" value="Chromosome"/>
</dbReference>
<evidence type="ECO:0000313" key="1">
    <source>
        <dbReference type="EMBL" id="QIB35805.1"/>
    </source>
</evidence>
<organism evidence="1 2">
    <name type="scientific">Ancylobacter pratisalsi</name>
    <dbReference type="NCBI Taxonomy" id="1745854"/>
    <lineage>
        <taxon>Bacteria</taxon>
        <taxon>Pseudomonadati</taxon>
        <taxon>Pseudomonadota</taxon>
        <taxon>Alphaproteobacteria</taxon>
        <taxon>Hyphomicrobiales</taxon>
        <taxon>Xanthobacteraceae</taxon>
        <taxon>Ancylobacter</taxon>
    </lineage>
</organism>
<name>A0A6P1YS09_9HYPH</name>
<gene>
    <name evidence="1" type="ORF">G3A50_20385</name>
</gene>
<keyword evidence="2" id="KW-1185">Reference proteome</keyword>
<evidence type="ECO:0000313" key="2">
    <source>
        <dbReference type="Proteomes" id="UP000464751"/>
    </source>
</evidence>
<dbReference type="EMBL" id="CP048630">
    <property type="protein sequence ID" value="QIB35805.1"/>
    <property type="molecule type" value="Genomic_DNA"/>
</dbReference>
<dbReference type="KEGG" id="apra:G3A50_20385"/>
<dbReference type="RefSeq" id="WP_163076944.1">
    <property type="nucleotide sequence ID" value="NZ_CP048630.1"/>
</dbReference>
<accession>A0A6P1YS09</accession>
<proteinExistence type="predicted"/>
<dbReference type="AlphaFoldDB" id="A0A6P1YS09"/>
<sequence length="800" mass="86553">MSIADCVAKLVATGIVSKDIGEEAMGLYERSRGEFGRTMGPAQADAAAALATAKAVEAGARKLRNDTAKQAIAWANAERRVLEHPKGRAAGLMAMLTRDLWETGGENVATKAEVVSAQLFRRFDDALRKLAPGILGQSGQQIASVRNMVREVFGVDTADQVAKAAARGWTVATKEAVDRVTAAGRNMPVNENWRLPQLWDSLRVRRFSQEEFARAFKAEVERGGLTLWDRDTGRPAAAGRTDFVLERAYRDITIGDSSSKAFAPEQRTFQFTDGEAGAEAWLRLSDQFGSGENILGMLTSHLQRMSTEIALAEVVGPNHGAIMRAALPLLREEEAGLSRLQRMNPVRMLESRAVAERTYDVLTGRANAVDGPLMQGLFGGLRSINVAAKLGGAVISAVPGDSVTAALAASHVGMAPGRILSGALREIAGGADSEVLAARLNLTAHAAIDFAHGFTRFTDEVAGPQVLRAMANVVIRAQGLAYWTDLMKRTFSMEFLGHLADHAGHSLDELAEVNRPLANFLDRHQISAAEWDAMRAGKGLVVEGATFLDIEAIADRALAEKLLGAIIEERAFAVLEPDARIRAVMTGGTTAGTFWGEMVRSATMFKSFSVTMIATHLMRIATQGPIETRFWNGAAFVLFNLFAGAAAIQAKSLLAGREPESMGSAAFWARSGLQSGSLGVYGDLINASSSRTGRSFVSDLAGPVIGVAEDVARLSSVQLRRLMEGADTTFGAEVVRTLRRYDPGTWYTRLAVDRVLFDQLQTLVDPDYRVSFRRQERAARRDYEQSFWWAPGDVIPRGAR</sequence>
<reference evidence="1 2" key="1">
    <citation type="submission" date="2020-02" db="EMBL/GenBank/DDBJ databases">
        <authorList>
            <person name="Li G."/>
        </authorList>
    </citation>
    <scope>NUCLEOTIDE SEQUENCE [LARGE SCALE GENOMIC DNA]</scope>
    <source>
        <strain evidence="1 2">DSM 102029</strain>
    </source>
</reference>
<protein>
    <submittedName>
        <fullName evidence="1">Uncharacterized protein</fullName>
    </submittedName>
</protein>